<sequence>MSAFDPMSEEQEKLAGLKQAIRIAALAARREQADKDGCSHAITDAVMQLPAYQSAKCVMWYIDVRAEVRTRHALPAAIESGKQVIVPYCVEGELELFHLESMEELSEGAYRILEPREELRGVESKRVAVKDLDLVLVPGVGFDRRGGRIGHGKGYYDKLLGNVRSDSRLIALAFECQLFDTIPVQPHDVYMDMVVTEKQLYQGVGRSLRGSEIRSR</sequence>
<dbReference type="Proteomes" id="UP000036367">
    <property type="component" value="Unassembled WGS sequence"/>
</dbReference>
<evidence type="ECO:0000256" key="4">
    <source>
        <dbReference type="PIRSR" id="PIRSR006806-1"/>
    </source>
</evidence>
<feature type="binding site" evidence="4">
    <location>
        <begin position="18"/>
        <end position="22"/>
    </location>
    <ligand>
        <name>ATP</name>
        <dbReference type="ChEBI" id="CHEBI:30616"/>
    </ligand>
</feature>
<dbReference type="STRING" id="595434.RISK_000976"/>
<comment type="cofactor">
    <cofactor evidence="5">
        <name>Mg(2+)</name>
        <dbReference type="ChEBI" id="CHEBI:18420"/>
    </cofactor>
</comment>
<dbReference type="SUPFAM" id="SSF100950">
    <property type="entry name" value="NagB/RpiA/CoA transferase-like"/>
    <property type="match status" value="1"/>
</dbReference>
<dbReference type="AlphaFoldDB" id="A0A0J1BKW6"/>
<proteinExistence type="inferred from homology"/>
<keyword evidence="5" id="KW-0460">Magnesium</keyword>
<dbReference type="PATRIC" id="fig|595434.4.peg.936"/>
<organism evidence="6 7">
    <name type="scientific">Rhodopirellula islandica</name>
    <dbReference type="NCBI Taxonomy" id="595434"/>
    <lineage>
        <taxon>Bacteria</taxon>
        <taxon>Pseudomonadati</taxon>
        <taxon>Planctomycetota</taxon>
        <taxon>Planctomycetia</taxon>
        <taxon>Pirellulales</taxon>
        <taxon>Pirellulaceae</taxon>
        <taxon>Rhodopirellula</taxon>
    </lineage>
</organism>
<feature type="binding site" evidence="4">
    <location>
        <begin position="148"/>
        <end position="156"/>
    </location>
    <ligand>
        <name>ATP</name>
        <dbReference type="ChEBI" id="CHEBI:30616"/>
    </ligand>
</feature>
<evidence type="ECO:0000256" key="3">
    <source>
        <dbReference type="ARBA" id="ARBA00022840"/>
    </source>
</evidence>
<keyword evidence="6" id="KW-0436">Ligase</keyword>
<evidence type="ECO:0000313" key="7">
    <source>
        <dbReference type="Proteomes" id="UP000036367"/>
    </source>
</evidence>
<dbReference type="Pfam" id="PF01812">
    <property type="entry name" value="5-FTHF_cyc-lig"/>
    <property type="match status" value="1"/>
</dbReference>
<feature type="binding site" evidence="4">
    <location>
        <position position="62"/>
    </location>
    <ligand>
        <name>substrate</name>
    </ligand>
</feature>
<evidence type="ECO:0000313" key="6">
    <source>
        <dbReference type="EMBL" id="KLU07175.1"/>
    </source>
</evidence>
<comment type="similarity">
    <text evidence="1 5">Belongs to the 5-formyltetrahydrofolate cyclo-ligase family.</text>
</comment>
<reference evidence="6" key="1">
    <citation type="submission" date="2015-05" db="EMBL/GenBank/DDBJ databases">
        <title>Permanent draft genome of Rhodopirellula islandicus K833.</title>
        <authorList>
            <person name="Kizina J."/>
            <person name="Richter M."/>
            <person name="Glockner F.O."/>
            <person name="Harder J."/>
        </authorList>
    </citation>
    <scope>NUCLEOTIDE SEQUENCE [LARGE SCALE GENOMIC DNA]</scope>
    <source>
        <strain evidence="6">K833</strain>
    </source>
</reference>
<dbReference type="Gene3D" id="3.40.50.10420">
    <property type="entry name" value="NagB/RpiA/CoA transferase-like"/>
    <property type="match status" value="1"/>
</dbReference>
<dbReference type="GO" id="GO:0046872">
    <property type="term" value="F:metal ion binding"/>
    <property type="evidence" value="ECO:0007669"/>
    <property type="project" value="UniProtKB-KW"/>
</dbReference>
<dbReference type="PANTHER" id="PTHR23407">
    <property type="entry name" value="ATPASE INHIBITOR/5-FORMYLTETRAHYDROFOLATE CYCLO-LIGASE"/>
    <property type="match status" value="1"/>
</dbReference>
<name>A0A0J1BKW6_RHOIS</name>
<dbReference type="RefSeq" id="WP_236696007.1">
    <property type="nucleotide sequence ID" value="NZ_LECT01000007.1"/>
</dbReference>
<dbReference type="GO" id="GO:0030272">
    <property type="term" value="F:5-formyltetrahydrofolate cyclo-ligase activity"/>
    <property type="evidence" value="ECO:0007669"/>
    <property type="project" value="UniProtKB-EC"/>
</dbReference>
<dbReference type="EC" id="6.3.3.2" evidence="5"/>
<keyword evidence="2 4" id="KW-0547">Nucleotide-binding</keyword>
<dbReference type="InterPro" id="IPR024185">
    <property type="entry name" value="FTHF_cligase-like_sf"/>
</dbReference>
<dbReference type="GO" id="GO:0035999">
    <property type="term" value="P:tetrahydrofolate interconversion"/>
    <property type="evidence" value="ECO:0007669"/>
    <property type="project" value="TreeGrafter"/>
</dbReference>
<dbReference type="NCBIfam" id="TIGR02727">
    <property type="entry name" value="MTHFS_bact"/>
    <property type="match status" value="1"/>
</dbReference>
<dbReference type="PANTHER" id="PTHR23407:SF1">
    <property type="entry name" value="5-FORMYLTETRAHYDROFOLATE CYCLO-LIGASE"/>
    <property type="match status" value="1"/>
</dbReference>
<evidence type="ECO:0000256" key="5">
    <source>
        <dbReference type="RuleBase" id="RU361279"/>
    </source>
</evidence>
<keyword evidence="5" id="KW-0479">Metal-binding</keyword>
<evidence type="ECO:0000256" key="1">
    <source>
        <dbReference type="ARBA" id="ARBA00010638"/>
    </source>
</evidence>
<keyword evidence="3 4" id="KW-0067">ATP-binding</keyword>
<dbReference type="GO" id="GO:0009396">
    <property type="term" value="P:folic acid-containing compound biosynthetic process"/>
    <property type="evidence" value="ECO:0007669"/>
    <property type="project" value="TreeGrafter"/>
</dbReference>
<keyword evidence="7" id="KW-1185">Reference proteome</keyword>
<comment type="catalytic activity">
    <reaction evidence="5">
        <text>(6S)-5-formyl-5,6,7,8-tetrahydrofolate + ATP = (6R)-5,10-methenyltetrahydrofolate + ADP + phosphate</text>
        <dbReference type="Rhea" id="RHEA:10488"/>
        <dbReference type="ChEBI" id="CHEBI:30616"/>
        <dbReference type="ChEBI" id="CHEBI:43474"/>
        <dbReference type="ChEBI" id="CHEBI:57455"/>
        <dbReference type="ChEBI" id="CHEBI:57457"/>
        <dbReference type="ChEBI" id="CHEBI:456216"/>
        <dbReference type="EC" id="6.3.3.2"/>
    </reaction>
</comment>
<dbReference type="PIRSF" id="PIRSF006806">
    <property type="entry name" value="FTHF_cligase"/>
    <property type="match status" value="1"/>
</dbReference>
<dbReference type="GO" id="GO:0005524">
    <property type="term" value="F:ATP binding"/>
    <property type="evidence" value="ECO:0007669"/>
    <property type="project" value="UniProtKB-KW"/>
</dbReference>
<feature type="binding site" evidence="4">
    <location>
        <position position="67"/>
    </location>
    <ligand>
        <name>substrate</name>
    </ligand>
</feature>
<comment type="caution">
    <text evidence="6">The sequence shown here is derived from an EMBL/GenBank/DDBJ whole genome shotgun (WGS) entry which is preliminary data.</text>
</comment>
<dbReference type="EMBL" id="LECT01000007">
    <property type="protein sequence ID" value="KLU07175.1"/>
    <property type="molecule type" value="Genomic_DNA"/>
</dbReference>
<accession>A0A0J1BKW6</accession>
<gene>
    <name evidence="6" type="ORF">RISK_000976</name>
</gene>
<protein>
    <recommendedName>
        <fullName evidence="5">5-formyltetrahydrofolate cyclo-ligase</fullName>
        <ecNumber evidence="5">6.3.3.2</ecNumber>
    </recommendedName>
</protein>
<dbReference type="InterPro" id="IPR002698">
    <property type="entry name" value="FTHF_cligase"/>
</dbReference>
<dbReference type="InterPro" id="IPR037171">
    <property type="entry name" value="NagB/RpiA_transferase-like"/>
</dbReference>
<evidence type="ECO:0000256" key="2">
    <source>
        <dbReference type="ARBA" id="ARBA00022741"/>
    </source>
</evidence>